<keyword evidence="5" id="KW-1185">Reference proteome</keyword>
<sequence>MRVPFREKNPTVLGLVSLASIALGITVALNIDNIPLVTGGTTYHAEFAEAAGLRDGEEVRIAGVKVGRVTKLDLEGDHVRVDFKVDDGVPVGNATRVEIKIKTLLGSHYLALDPRGPEKQRPSVAIPRSRTTTPYEVVPAIADLSKNISKIDDKALATAFDTMSETFKNSPDEIKASLKGLQRLSKTISSRDDELAQLITRAKDVTGVLAERKDDFVKVVERGDQILQAVQNRRAVIHQLLLNTYAVSQQINAVIDENEDELKPLLKNLQKVAAVLLKNKDNLDRDLQLMAVYGRQFTDATGSGRWFDSYIQNFIPIPASIGSPSKDKKTKKSADDPLPLLP</sequence>
<dbReference type="InterPro" id="IPR024516">
    <property type="entry name" value="Mce_C"/>
</dbReference>
<feature type="domain" description="Mce/MlaD" evidence="2">
    <location>
        <begin position="40"/>
        <end position="114"/>
    </location>
</feature>
<dbReference type="InterPro" id="IPR005693">
    <property type="entry name" value="Mce"/>
</dbReference>
<accession>A0ABP6QKA4</accession>
<feature type="region of interest" description="Disordered" evidence="1">
    <location>
        <begin position="322"/>
        <end position="342"/>
    </location>
</feature>
<protein>
    <submittedName>
        <fullName evidence="4">MCE family protein</fullName>
    </submittedName>
</protein>
<dbReference type="RefSeq" id="WP_344832637.1">
    <property type="nucleotide sequence ID" value="NZ_BAAAUV010000013.1"/>
</dbReference>
<evidence type="ECO:0000256" key="1">
    <source>
        <dbReference type="SAM" id="MobiDB-lite"/>
    </source>
</evidence>
<dbReference type="Proteomes" id="UP001501237">
    <property type="component" value="Unassembled WGS sequence"/>
</dbReference>
<name>A0ABP6QKA4_9ACTN</name>
<proteinExistence type="predicted"/>
<dbReference type="PANTHER" id="PTHR33371:SF18">
    <property type="entry name" value="MCE-FAMILY PROTEIN MCE3C"/>
    <property type="match status" value="1"/>
</dbReference>
<evidence type="ECO:0000313" key="5">
    <source>
        <dbReference type="Proteomes" id="UP001501237"/>
    </source>
</evidence>
<evidence type="ECO:0000259" key="2">
    <source>
        <dbReference type="Pfam" id="PF02470"/>
    </source>
</evidence>
<dbReference type="NCBIfam" id="TIGR00996">
    <property type="entry name" value="Mtu_fam_mce"/>
    <property type="match status" value="1"/>
</dbReference>
<comment type="caution">
    <text evidence="4">The sequence shown here is derived from an EMBL/GenBank/DDBJ whole genome shotgun (WGS) entry which is preliminary data.</text>
</comment>
<evidence type="ECO:0000313" key="4">
    <source>
        <dbReference type="EMBL" id="GAA3223563.1"/>
    </source>
</evidence>
<dbReference type="InterPro" id="IPR003399">
    <property type="entry name" value="Mce/MlaD"/>
</dbReference>
<evidence type="ECO:0000259" key="3">
    <source>
        <dbReference type="Pfam" id="PF11887"/>
    </source>
</evidence>
<organism evidence="4 5">
    <name type="scientific">Actinocorallia longicatena</name>
    <dbReference type="NCBI Taxonomy" id="111803"/>
    <lineage>
        <taxon>Bacteria</taxon>
        <taxon>Bacillati</taxon>
        <taxon>Actinomycetota</taxon>
        <taxon>Actinomycetes</taxon>
        <taxon>Streptosporangiales</taxon>
        <taxon>Thermomonosporaceae</taxon>
        <taxon>Actinocorallia</taxon>
    </lineage>
</organism>
<dbReference type="Pfam" id="PF02470">
    <property type="entry name" value="MlaD"/>
    <property type="match status" value="1"/>
</dbReference>
<feature type="domain" description="Mammalian cell entry C-terminal" evidence="3">
    <location>
        <begin position="122"/>
        <end position="304"/>
    </location>
</feature>
<reference evidence="5" key="1">
    <citation type="journal article" date="2019" name="Int. J. Syst. Evol. Microbiol.">
        <title>The Global Catalogue of Microorganisms (GCM) 10K type strain sequencing project: providing services to taxonomists for standard genome sequencing and annotation.</title>
        <authorList>
            <consortium name="The Broad Institute Genomics Platform"/>
            <consortium name="The Broad Institute Genome Sequencing Center for Infectious Disease"/>
            <person name="Wu L."/>
            <person name="Ma J."/>
        </authorList>
    </citation>
    <scope>NUCLEOTIDE SEQUENCE [LARGE SCALE GENOMIC DNA]</scope>
    <source>
        <strain evidence="5">JCM 9377</strain>
    </source>
</reference>
<dbReference type="PRINTS" id="PR01782">
    <property type="entry name" value="MCEVIRFACTOR"/>
</dbReference>
<dbReference type="InterPro" id="IPR052336">
    <property type="entry name" value="MlaD_Phospholipid_Transporter"/>
</dbReference>
<dbReference type="PANTHER" id="PTHR33371">
    <property type="entry name" value="INTERMEMBRANE PHOSPHOLIPID TRANSPORT SYSTEM BINDING PROTEIN MLAD-RELATED"/>
    <property type="match status" value="1"/>
</dbReference>
<gene>
    <name evidence="4" type="ORF">GCM10010468_50160</name>
</gene>
<dbReference type="EMBL" id="BAAAUV010000013">
    <property type="protein sequence ID" value="GAA3223563.1"/>
    <property type="molecule type" value="Genomic_DNA"/>
</dbReference>
<dbReference type="Pfam" id="PF11887">
    <property type="entry name" value="Mce4_CUP1"/>
    <property type="match status" value="1"/>
</dbReference>